<gene>
    <name evidence="6" type="ORF">E2562_022951</name>
</gene>
<evidence type="ECO:0000313" key="6">
    <source>
        <dbReference type="EMBL" id="KAF0908136.1"/>
    </source>
</evidence>
<evidence type="ECO:0008006" key="8">
    <source>
        <dbReference type="Google" id="ProtNLM"/>
    </source>
</evidence>
<proteinExistence type="inferred from homology"/>
<dbReference type="OrthoDB" id="185373at2759"/>
<dbReference type="Pfam" id="PF13041">
    <property type="entry name" value="PPR_2"/>
    <property type="match status" value="1"/>
</dbReference>
<evidence type="ECO:0000313" key="7">
    <source>
        <dbReference type="Proteomes" id="UP000479710"/>
    </source>
</evidence>
<dbReference type="PROSITE" id="PS51375">
    <property type="entry name" value="PPR"/>
    <property type="match status" value="1"/>
</dbReference>
<accession>A0A6G1D6V0</accession>
<comment type="caution">
    <text evidence="6">The sequence shown here is derived from an EMBL/GenBank/DDBJ whole genome shotgun (WGS) entry which is preliminary data.</text>
</comment>
<keyword evidence="7" id="KW-1185">Reference proteome</keyword>
<feature type="region of interest" description="Disordered" evidence="5">
    <location>
        <begin position="190"/>
        <end position="219"/>
    </location>
</feature>
<sequence>MFEDALVAYIEAKKIGVELQLCNFLLKSLVKGNQVIHRYLKEALGLFELMLDNEINPNIITCTILVDGFMKEGLIGEAFLFLDEVRRFDIVPNLYTYKAIINGLFKGNESVEIRNGQDMTVLSMNNNWEAQLSSFRDFRRIWSGCVVLSVTCSFMCLQLLLGDQVRISTGLFFYLTIQLGVHTSYPSEMAEERQRRRRPLEVPVSSTGSPRPQCVAELR</sequence>
<dbReference type="PANTHER" id="PTHR47941">
    <property type="entry name" value="PENTATRICOPEPTIDE REPEAT-CONTAINING PROTEIN 3, MITOCHONDRIAL"/>
    <property type="match status" value="1"/>
</dbReference>
<organism evidence="6 7">
    <name type="scientific">Oryza meyeriana var. granulata</name>
    <dbReference type="NCBI Taxonomy" id="110450"/>
    <lineage>
        <taxon>Eukaryota</taxon>
        <taxon>Viridiplantae</taxon>
        <taxon>Streptophyta</taxon>
        <taxon>Embryophyta</taxon>
        <taxon>Tracheophyta</taxon>
        <taxon>Spermatophyta</taxon>
        <taxon>Magnoliopsida</taxon>
        <taxon>Liliopsida</taxon>
        <taxon>Poales</taxon>
        <taxon>Poaceae</taxon>
        <taxon>BOP clade</taxon>
        <taxon>Oryzoideae</taxon>
        <taxon>Oryzeae</taxon>
        <taxon>Oryzinae</taxon>
        <taxon>Oryza</taxon>
        <taxon>Oryza meyeriana</taxon>
    </lineage>
</organism>
<dbReference type="EMBL" id="SPHZ02000007">
    <property type="protein sequence ID" value="KAF0908136.1"/>
    <property type="molecule type" value="Genomic_DNA"/>
</dbReference>
<keyword evidence="2" id="KW-0677">Repeat</keyword>
<dbReference type="Gene3D" id="1.25.40.10">
    <property type="entry name" value="Tetratricopeptide repeat domain"/>
    <property type="match status" value="1"/>
</dbReference>
<dbReference type="AlphaFoldDB" id="A0A6G1D6V0"/>
<protein>
    <recommendedName>
        <fullName evidence="8">Pentatricopeptide repeat-containing protein</fullName>
    </recommendedName>
</protein>
<comment type="similarity">
    <text evidence="1">Belongs to the PPR family. P subfamily.</text>
</comment>
<evidence type="ECO:0000256" key="3">
    <source>
        <dbReference type="ARBA" id="ARBA00022946"/>
    </source>
</evidence>
<evidence type="ECO:0000256" key="5">
    <source>
        <dbReference type="SAM" id="MobiDB-lite"/>
    </source>
</evidence>
<keyword evidence="3" id="KW-0809">Transit peptide</keyword>
<dbReference type="InterPro" id="IPR011990">
    <property type="entry name" value="TPR-like_helical_dom_sf"/>
</dbReference>
<dbReference type="Proteomes" id="UP000479710">
    <property type="component" value="Unassembled WGS sequence"/>
</dbReference>
<dbReference type="NCBIfam" id="TIGR00756">
    <property type="entry name" value="PPR"/>
    <property type="match status" value="1"/>
</dbReference>
<name>A0A6G1D6V0_9ORYZ</name>
<reference evidence="6 7" key="1">
    <citation type="submission" date="2019-11" db="EMBL/GenBank/DDBJ databases">
        <title>Whole genome sequence of Oryza granulata.</title>
        <authorList>
            <person name="Li W."/>
        </authorList>
    </citation>
    <scope>NUCLEOTIDE SEQUENCE [LARGE SCALE GENOMIC DNA]</scope>
    <source>
        <strain evidence="7">cv. Menghai</strain>
        <tissue evidence="6">Leaf</tissue>
    </source>
</reference>
<evidence type="ECO:0000256" key="2">
    <source>
        <dbReference type="ARBA" id="ARBA00022737"/>
    </source>
</evidence>
<feature type="repeat" description="PPR" evidence="4">
    <location>
        <begin position="58"/>
        <end position="92"/>
    </location>
</feature>
<evidence type="ECO:0000256" key="4">
    <source>
        <dbReference type="PROSITE-ProRule" id="PRU00708"/>
    </source>
</evidence>
<evidence type="ECO:0000256" key="1">
    <source>
        <dbReference type="ARBA" id="ARBA00007626"/>
    </source>
</evidence>
<dbReference type="InterPro" id="IPR002885">
    <property type="entry name" value="PPR_rpt"/>
</dbReference>